<dbReference type="OMA" id="LCRCYIN"/>
<name>A0A401S9L2_CHIPU</name>
<feature type="chain" id="PRO_5019220649" description="LRRNT domain-containing protein" evidence="5">
    <location>
        <begin position="24"/>
        <end position="547"/>
    </location>
</feature>
<dbReference type="OrthoDB" id="1055097at2759"/>
<evidence type="ECO:0000256" key="3">
    <source>
        <dbReference type="ARBA" id="ARBA00022737"/>
    </source>
</evidence>
<keyword evidence="7" id="KW-1185">Reference proteome</keyword>
<dbReference type="InterPro" id="IPR001611">
    <property type="entry name" value="Leu-rich_rpt"/>
</dbReference>
<feature type="region of interest" description="Disordered" evidence="4">
    <location>
        <begin position="490"/>
        <end position="511"/>
    </location>
</feature>
<evidence type="ECO:0000256" key="1">
    <source>
        <dbReference type="ARBA" id="ARBA00022614"/>
    </source>
</evidence>
<keyword evidence="2 5" id="KW-0732">Signal</keyword>
<dbReference type="InterPro" id="IPR050328">
    <property type="entry name" value="Dev_Immune_Receptor"/>
</dbReference>
<evidence type="ECO:0008006" key="8">
    <source>
        <dbReference type="Google" id="ProtNLM"/>
    </source>
</evidence>
<dbReference type="SMART" id="SM00369">
    <property type="entry name" value="LRR_TYP"/>
    <property type="match status" value="4"/>
</dbReference>
<dbReference type="Proteomes" id="UP000287033">
    <property type="component" value="Unassembled WGS sequence"/>
</dbReference>
<feature type="compositionally biased region" description="Pro residues" evidence="4">
    <location>
        <begin position="40"/>
        <end position="51"/>
    </location>
</feature>
<evidence type="ECO:0000256" key="4">
    <source>
        <dbReference type="SAM" id="MobiDB-lite"/>
    </source>
</evidence>
<reference evidence="6 7" key="1">
    <citation type="journal article" date="2018" name="Nat. Ecol. Evol.">
        <title>Shark genomes provide insights into elasmobranch evolution and the origin of vertebrates.</title>
        <authorList>
            <person name="Hara Y"/>
            <person name="Yamaguchi K"/>
            <person name="Onimaru K"/>
            <person name="Kadota M"/>
            <person name="Koyanagi M"/>
            <person name="Keeley SD"/>
            <person name="Tatsumi K"/>
            <person name="Tanaka K"/>
            <person name="Motone F"/>
            <person name="Kageyama Y"/>
            <person name="Nozu R"/>
            <person name="Adachi N"/>
            <person name="Nishimura O"/>
            <person name="Nakagawa R"/>
            <person name="Tanegashima C"/>
            <person name="Kiyatake I"/>
            <person name="Matsumoto R"/>
            <person name="Murakumo K"/>
            <person name="Nishida K"/>
            <person name="Terakita A"/>
            <person name="Kuratani S"/>
            <person name="Sato K"/>
            <person name="Hyodo S Kuraku.S."/>
        </authorList>
    </citation>
    <scope>NUCLEOTIDE SEQUENCE [LARGE SCALE GENOMIC DNA]</scope>
</reference>
<feature type="signal peptide" evidence="5">
    <location>
        <begin position="1"/>
        <end position="23"/>
    </location>
</feature>
<accession>A0A401S9L2</accession>
<feature type="compositionally biased region" description="Polar residues" evidence="4">
    <location>
        <begin position="106"/>
        <end position="115"/>
    </location>
</feature>
<feature type="compositionally biased region" description="Low complexity" evidence="4">
    <location>
        <begin position="54"/>
        <end position="64"/>
    </location>
</feature>
<dbReference type="STRING" id="137246.A0A401S9L2"/>
<sequence length="547" mass="61453">MIASSSGLLTLASCLLLCRCSAARKTMVVLHHNDSSELPQPQPKPQPQPEPEPQRQLPQPELSESPQAVCPELCRCYINILSCHPAKPVGSHSHDAAVDLGEAAPTESSGNGSKSPHSKHNSNTTEEDENSMKILTEIPSGIRGTMSGNVLTPFTVLDFRDNNVSFIWKDNWLFYPGAEYLNLKGNRITDLIPETFEGLSHLKYLFLSYNQIRFIADYMFQPTPEIELIDISNNHLYAVQRDLFRTKHGLPSLKVLDLSNNNILVLGPGAFSQLSSLHFLNISDNYLSLIGNGAFDRLSSIIYLDLRATSISLDVLKGILESTVNIVNLYISHTLKCCLCKYPHLDKLILTRNVEINCKNIFCTISLMQCYTKEVKKQNILKDKERIIEEMEAVKASAITRLSGEKHSDGTERKPIKLERSRHPEPSILSVARVQPELGLEILNKDLQLGDKQAEIKEEILNKNLEIKNKIKNEELARSKEREKLKQYNIAKLSSSSQRPELPASGNEENTLGRLHKLKEALKSLYHYASHRIASRDADQFAVKLDS</sequence>
<evidence type="ECO:0000256" key="5">
    <source>
        <dbReference type="SAM" id="SignalP"/>
    </source>
</evidence>
<dbReference type="GO" id="GO:0005615">
    <property type="term" value="C:extracellular space"/>
    <property type="evidence" value="ECO:0007669"/>
    <property type="project" value="TreeGrafter"/>
</dbReference>
<proteinExistence type="predicted"/>
<dbReference type="PROSITE" id="PS51450">
    <property type="entry name" value="LRR"/>
    <property type="match status" value="2"/>
</dbReference>
<keyword evidence="3" id="KW-0677">Repeat</keyword>
<dbReference type="EMBL" id="BEZZ01000148">
    <property type="protein sequence ID" value="GCC27073.1"/>
    <property type="molecule type" value="Genomic_DNA"/>
</dbReference>
<dbReference type="PANTHER" id="PTHR24373">
    <property type="entry name" value="SLIT RELATED LEUCINE-RICH REPEAT NEURONAL PROTEIN"/>
    <property type="match status" value="1"/>
</dbReference>
<dbReference type="SUPFAM" id="SSF52058">
    <property type="entry name" value="L domain-like"/>
    <property type="match status" value="1"/>
</dbReference>
<dbReference type="InterPro" id="IPR003591">
    <property type="entry name" value="Leu-rich_rpt_typical-subtyp"/>
</dbReference>
<dbReference type="GO" id="GO:0031012">
    <property type="term" value="C:extracellular matrix"/>
    <property type="evidence" value="ECO:0007669"/>
    <property type="project" value="TreeGrafter"/>
</dbReference>
<evidence type="ECO:0000256" key="2">
    <source>
        <dbReference type="ARBA" id="ARBA00022729"/>
    </source>
</evidence>
<evidence type="ECO:0000313" key="7">
    <source>
        <dbReference type="Proteomes" id="UP000287033"/>
    </source>
</evidence>
<dbReference type="Pfam" id="PF13855">
    <property type="entry name" value="LRR_8"/>
    <property type="match status" value="2"/>
</dbReference>
<dbReference type="InterPro" id="IPR032675">
    <property type="entry name" value="LRR_dom_sf"/>
</dbReference>
<feature type="region of interest" description="Disordered" evidence="4">
    <location>
        <begin position="33"/>
        <end position="64"/>
    </location>
</feature>
<dbReference type="AlphaFoldDB" id="A0A401S9L2"/>
<evidence type="ECO:0000313" key="6">
    <source>
        <dbReference type="EMBL" id="GCC27073.1"/>
    </source>
</evidence>
<gene>
    <name evidence="6" type="ORF">chiPu_0005494</name>
</gene>
<comment type="caution">
    <text evidence="6">The sequence shown here is derived from an EMBL/GenBank/DDBJ whole genome shotgun (WGS) entry which is preliminary data.</text>
</comment>
<organism evidence="6 7">
    <name type="scientific">Chiloscyllium punctatum</name>
    <name type="common">Brownbanded bambooshark</name>
    <name type="synonym">Hemiscyllium punctatum</name>
    <dbReference type="NCBI Taxonomy" id="137246"/>
    <lineage>
        <taxon>Eukaryota</taxon>
        <taxon>Metazoa</taxon>
        <taxon>Chordata</taxon>
        <taxon>Craniata</taxon>
        <taxon>Vertebrata</taxon>
        <taxon>Chondrichthyes</taxon>
        <taxon>Elasmobranchii</taxon>
        <taxon>Galeomorphii</taxon>
        <taxon>Galeoidea</taxon>
        <taxon>Orectolobiformes</taxon>
        <taxon>Hemiscylliidae</taxon>
        <taxon>Chiloscyllium</taxon>
    </lineage>
</organism>
<keyword evidence="1" id="KW-0433">Leucine-rich repeat</keyword>
<dbReference type="Gene3D" id="3.80.10.10">
    <property type="entry name" value="Ribonuclease Inhibitor"/>
    <property type="match status" value="2"/>
</dbReference>
<dbReference type="PANTHER" id="PTHR24373:SF370">
    <property type="entry name" value="FISH-LIPS, ISOFORM E"/>
    <property type="match status" value="1"/>
</dbReference>
<protein>
    <recommendedName>
        <fullName evidence="8">LRRNT domain-containing protein</fullName>
    </recommendedName>
</protein>
<feature type="region of interest" description="Disordered" evidence="4">
    <location>
        <begin position="103"/>
        <end position="132"/>
    </location>
</feature>